<dbReference type="EMBL" id="ACFU01000002">
    <property type="protein sequence ID" value="EEF15216.1"/>
    <property type="molecule type" value="Genomic_DNA"/>
</dbReference>
<comment type="caution">
    <text evidence="1">The sequence shown here is derived from an EMBL/GenBank/DDBJ whole genome shotgun (WGS) entry which is preliminary data.</text>
</comment>
<protein>
    <submittedName>
        <fullName evidence="1">Uncharacterized protein</fullName>
    </submittedName>
</protein>
<evidence type="ECO:0000313" key="1">
    <source>
        <dbReference type="EMBL" id="EEF15216.1"/>
    </source>
</evidence>
<sequence>MFFTQRDTPYNAKFNQPKFGVFVVQVSASKIYKFTAL</sequence>
<gene>
    <name evidence="1" type="ORF">CAMRE0001_1858</name>
</gene>
<organism evidence="1 2">
    <name type="scientific">Campylobacter rectus RM3267</name>
    <dbReference type="NCBI Taxonomy" id="553218"/>
    <lineage>
        <taxon>Bacteria</taxon>
        <taxon>Pseudomonadati</taxon>
        <taxon>Campylobacterota</taxon>
        <taxon>Epsilonproteobacteria</taxon>
        <taxon>Campylobacterales</taxon>
        <taxon>Campylobacteraceae</taxon>
        <taxon>Campylobacter</taxon>
    </lineage>
</organism>
<accession>B9CYN1</accession>
<evidence type="ECO:0000313" key="2">
    <source>
        <dbReference type="Proteomes" id="UP000003082"/>
    </source>
</evidence>
<dbReference type="AlphaFoldDB" id="B9CYN1"/>
<proteinExistence type="predicted"/>
<name>B9CYN1_CAMRE</name>
<reference evidence="1 2" key="1">
    <citation type="submission" date="2008-08" db="EMBL/GenBank/DDBJ databases">
        <authorList>
            <person name="Madupu R."/>
            <person name="Durkin A.S."/>
            <person name="Torralba M."/>
            <person name="Methe B."/>
            <person name="Sutton G.G."/>
            <person name="Strausberg R.L."/>
            <person name="Nelson K.E."/>
        </authorList>
    </citation>
    <scope>NUCLEOTIDE SEQUENCE [LARGE SCALE GENOMIC DNA]</scope>
    <source>
        <strain evidence="1 2">RM3267</strain>
    </source>
</reference>
<dbReference type="Proteomes" id="UP000003082">
    <property type="component" value="Unassembled WGS sequence"/>
</dbReference>
<dbReference type="STRING" id="553218.CAMRE0001_1858"/>
<keyword evidence="2" id="KW-1185">Reference proteome</keyword>